<dbReference type="EMBL" id="JAPMOS010000201">
    <property type="protein sequence ID" value="KAJ4453920.1"/>
    <property type="molecule type" value="Genomic_DNA"/>
</dbReference>
<feature type="region of interest" description="Disordered" evidence="1">
    <location>
        <begin position="83"/>
        <end position="104"/>
    </location>
</feature>
<reference evidence="2" key="1">
    <citation type="journal article" date="2022" name="bioRxiv">
        <title>Genomics of Preaxostyla Flagellates Illuminates Evolutionary Transitions and the Path Towards Mitochondrial Loss.</title>
        <authorList>
            <person name="Novak L.V.F."/>
            <person name="Treitli S.C."/>
            <person name="Pyrih J."/>
            <person name="Halakuc P."/>
            <person name="Pipaliya S.V."/>
            <person name="Vacek V."/>
            <person name="Brzon O."/>
            <person name="Soukal P."/>
            <person name="Eme L."/>
            <person name="Dacks J.B."/>
            <person name="Karnkowska A."/>
            <person name="Elias M."/>
            <person name="Hampl V."/>
        </authorList>
    </citation>
    <scope>NUCLEOTIDE SEQUENCE</scope>
    <source>
        <strain evidence="2">RCP-MX</strain>
    </source>
</reference>
<feature type="compositionally biased region" description="Basic and acidic residues" evidence="1">
    <location>
        <begin position="151"/>
        <end position="161"/>
    </location>
</feature>
<evidence type="ECO:0000313" key="3">
    <source>
        <dbReference type="Proteomes" id="UP001141327"/>
    </source>
</evidence>
<organism evidence="2 3">
    <name type="scientific">Paratrimastix pyriformis</name>
    <dbReference type="NCBI Taxonomy" id="342808"/>
    <lineage>
        <taxon>Eukaryota</taxon>
        <taxon>Metamonada</taxon>
        <taxon>Preaxostyla</taxon>
        <taxon>Paratrimastigidae</taxon>
        <taxon>Paratrimastix</taxon>
    </lineage>
</organism>
<feature type="compositionally biased region" description="Polar residues" evidence="1">
    <location>
        <begin position="92"/>
        <end position="102"/>
    </location>
</feature>
<feature type="compositionally biased region" description="Polar residues" evidence="1">
    <location>
        <begin position="1"/>
        <end position="11"/>
    </location>
</feature>
<feature type="region of interest" description="Disordered" evidence="1">
    <location>
        <begin position="121"/>
        <end position="161"/>
    </location>
</feature>
<evidence type="ECO:0000256" key="1">
    <source>
        <dbReference type="SAM" id="MobiDB-lite"/>
    </source>
</evidence>
<protein>
    <submittedName>
        <fullName evidence="2">Uncharacterized protein</fullName>
    </submittedName>
</protein>
<accession>A0ABQ8U9A3</accession>
<name>A0ABQ8U9A3_9EUKA</name>
<dbReference type="Proteomes" id="UP001141327">
    <property type="component" value="Unassembled WGS sequence"/>
</dbReference>
<feature type="region of interest" description="Disordered" evidence="1">
    <location>
        <begin position="1"/>
        <end position="71"/>
    </location>
</feature>
<comment type="caution">
    <text evidence="2">The sequence shown here is derived from an EMBL/GenBank/DDBJ whole genome shotgun (WGS) entry which is preliminary data.</text>
</comment>
<keyword evidence="3" id="KW-1185">Reference proteome</keyword>
<proteinExistence type="predicted"/>
<gene>
    <name evidence="2" type="ORF">PAPYR_11481</name>
</gene>
<evidence type="ECO:0000313" key="2">
    <source>
        <dbReference type="EMBL" id="KAJ4453920.1"/>
    </source>
</evidence>
<feature type="compositionally biased region" description="Polar residues" evidence="1">
    <location>
        <begin position="121"/>
        <end position="130"/>
    </location>
</feature>
<sequence>MAHPLTLSSWGAASPEFRIGRGEGPIEDLPIVREGVSTGGPQPTSPPAAHALGTVITPVPPPSSSDAQGCTLDSSPGGFCCHGRSHHRSSEKMSSLPNSGLMSSGDPDPLLSAFFQYFRASSSPSSSNDGQAFDVLEVSPLVQTSTDDPDPYIRPETTRTH</sequence>